<dbReference type="RefSeq" id="WP_377117816.1">
    <property type="nucleotide sequence ID" value="NZ_JBHTHZ010000014.1"/>
</dbReference>
<evidence type="ECO:0000313" key="3">
    <source>
        <dbReference type="Proteomes" id="UP001597010"/>
    </source>
</evidence>
<evidence type="ECO:0000313" key="2">
    <source>
        <dbReference type="EMBL" id="MFD0795427.1"/>
    </source>
</evidence>
<sequence>MKNGKNNVAGTWLMVSAQFDPGGKNVPIYGPNAKGLLIFTEDLYFTDIITDLDIPKFASNDRLNGTPEEYEAVATRSFGVYGTYTVDEEGDFFNEHLIAGSFPNWNDTRRDRSQNRIVVYGDELKEQLTLDDGSEALFIWKRAT</sequence>
<feature type="domain" description="Lipocalin-like" evidence="1">
    <location>
        <begin position="10"/>
        <end position="117"/>
    </location>
</feature>
<evidence type="ECO:0000259" key="1">
    <source>
        <dbReference type="Pfam" id="PF13924"/>
    </source>
</evidence>
<protein>
    <submittedName>
        <fullName evidence="2">Lipocalin-like domain-containing protein</fullName>
    </submittedName>
</protein>
<reference evidence="3" key="1">
    <citation type="journal article" date="2019" name="Int. J. Syst. Evol. Microbiol.">
        <title>The Global Catalogue of Microorganisms (GCM) 10K type strain sequencing project: providing services to taxonomists for standard genome sequencing and annotation.</title>
        <authorList>
            <consortium name="The Broad Institute Genomics Platform"/>
            <consortium name="The Broad Institute Genome Sequencing Center for Infectious Disease"/>
            <person name="Wu L."/>
            <person name="Ma J."/>
        </authorList>
    </citation>
    <scope>NUCLEOTIDE SEQUENCE [LARGE SCALE GENOMIC DNA]</scope>
    <source>
        <strain evidence="3">CCUG 61484</strain>
    </source>
</reference>
<gene>
    <name evidence="2" type="ORF">ACFQZX_17525</name>
</gene>
<organism evidence="2 3">
    <name type="scientific">Mucilaginibacter litoreus</name>
    <dbReference type="NCBI Taxonomy" id="1048221"/>
    <lineage>
        <taxon>Bacteria</taxon>
        <taxon>Pseudomonadati</taxon>
        <taxon>Bacteroidota</taxon>
        <taxon>Sphingobacteriia</taxon>
        <taxon>Sphingobacteriales</taxon>
        <taxon>Sphingobacteriaceae</taxon>
        <taxon>Mucilaginibacter</taxon>
    </lineage>
</organism>
<accession>A0ABW3AWH5</accession>
<proteinExistence type="predicted"/>
<name>A0ABW3AWH5_9SPHI</name>
<keyword evidence="3" id="KW-1185">Reference proteome</keyword>
<dbReference type="Pfam" id="PF13924">
    <property type="entry name" value="Lipocalin_5"/>
    <property type="match status" value="1"/>
</dbReference>
<dbReference type="EMBL" id="JBHTHZ010000014">
    <property type="protein sequence ID" value="MFD0795427.1"/>
    <property type="molecule type" value="Genomic_DNA"/>
</dbReference>
<dbReference type="InterPro" id="IPR024311">
    <property type="entry name" value="Lipocalin-like"/>
</dbReference>
<comment type="caution">
    <text evidence="2">The sequence shown here is derived from an EMBL/GenBank/DDBJ whole genome shotgun (WGS) entry which is preliminary data.</text>
</comment>
<dbReference type="Proteomes" id="UP001597010">
    <property type="component" value="Unassembled WGS sequence"/>
</dbReference>